<name>A0A139ISY4_9PEZI</name>
<dbReference type="Pfam" id="PF11951">
    <property type="entry name" value="Fungal_trans_2"/>
    <property type="match status" value="1"/>
</dbReference>
<evidence type="ECO:0000313" key="5">
    <source>
        <dbReference type="EMBL" id="KXT17861.1"/>
    </source>
</evidence>
<keyword evidence="6" id="KW-1185">Reference proteome</keyword>
<reference evidence="5 6" key="1">
    <citation type="submission" date="2015-07" db="EMBL/GenBank/DDBJ databases">
        <title>Comparative genomics of the Sigatoka disease complex on banana suggests a link between parallel evolutionary changes in Pseudocercospora fijiensis and Pseudocercospora eumusae and increased virulence on the banana host.</title>
        <authorList>
            <person name="Chang T.-C."/>
            <person name="Salvucci A."/>
            <person name="Crous P.W."/>
            <person name="Stergiopoulos I."/>
        </authorList>
    </citation>
    <scope>NUCLEOTIDE SEQUENCE [LARGE SCALE GENOMIC DNA]</scope>
    <source>
        <strain evidence="5 6">CBS 116634</strain>
    </source>
</reference>
<feature type="compositionally biased region" description="Low complexity" evidence="3">
    <location>
        <begin position="132"/>
        <end position="145"/>
    </location>
</feature>
<dbReference type="OrthoDB" id="5319341at2759"/>
<feature type="compositionally biased region" description="Polar residues" evidence="3">
    <location>
        <begin position="71"/>
        <end position="83"/>
    </location>
</feature>
<evidence type="ECO:0000256" key="3">
    <source>
        <dbReference type="SAM" id="MobiDB-lite"/>
    </source>
</evidence>
<evidence type="ECO:0000256" key="1">
    <source>
        <dbReference type="ARBA" id="ARBA00004123"/>
    </source>
</evidence>
<accession>A0A139ISY4</accession>
<dbReference type="Proteomes" id="UP000073492">
    <property type="component" value="Unassembled WGS sequence"/>
</dbReference>
<dbReference type="PANTHER" id="PTHR37534">
    <property type="entry name" value="TRANSCRIPTIONAL ACTIVATOR PROTEIN UGA3"/>
    <property type="match status" value="1"/>
</dbReference>
<feature type="region of interest" description="Disordered" evidence="3">
    <location>
        <begin position="65"/>
        <end position="85"/>
    </location>
</feature>
<dbReference type="GO" id="GO:0045944">
    <property type="term" value="P:positive regulation of transcription by RNA polymerase II"/>
    <property type="evidence" value="ECO:0007669"/>
    <property type="project" value="TreeGrafter"/>
</dbReference>
<evidence type="ECO:0008006" key="7">
    <source>
        <dbReference type="Google" id="ProtNLM"/>
    </source>
</evidence>
<gene>
    <name evidence="5" type="ORF">AC579_5887</name>
</gene>
<comment type="caution">
    <text evidence="5">The sequence shown here is derived from an EMBL/GenBank/DDBJ whole genome shotgun (WGS) entry which is preliminary data.</text>
</comment>
<feature type="chain" id="PRO_5007297726" description="Transcription factor domain-containing protein" evidence="4">
    <location>
        <begin position="27"/>
        <end position="682"/>
    </location>
</feature>
<dbReference type="EMBL" id="LFZO01000013">
    <property type="protein sequence ID" value="KXT17861.1"/>
    <property type="molecule type" value="Genomic_DNA"/>
</dbReference>
<dbReference type="PANTHER" id="PTHR37534:SF3">
    <property type="entry name" value="ZN(II)2CYS6 TRANSCRIPTION FACTOR (EUROFUNG)"/>
    <property type="match status" value="1"/>
</dbReference>
<sequence>MPNMHSALCVKLVLACLLAFSTRTSPLPSLPYLDASTFVAKMEDGGSHAGTRASTSACANANANANANASGPSTQTAQVSWSRTAHDDRMVKPVCGPCAKGNRPCVYGNLPPDIDTEVARPSPRGQPHHARGSSTASVAVASPVAHRPHHATISSEPGANYAPPPPRQHPHTFSSVSERPQSRQWPTTPTDEGLGQQITSPQSNYSNSTGYGTEVAPLRWFGLLAGDAATGSLDLPSLETLSDAALARRYELHPDGVSRQERGGAAISPRAGFAEAVALQSPSKLLQISAISPMPVNGNSVDERQYWQSPEPLQLEDHEYDIFQRFVTGVSLWVDLFDPMKHFSTFVPHLALHNEGLMKALLALGARHLSIKPLHTGEASVDRTAAVQYYYETLQYLQSAMRFTSYKNSLELLATVLIVSTYEMIDGAGSGWERHLKGVFWIQRSREINGESGGLEQAIWWAWLRQDVWAAFREHRRCFSFFKPTKPYQNMHIWDMASRVVYILAQAVNYSSQEEKQLGESDLTNRILRANTLLNMLDEWRSGVSIHFSPLPVEGPSNRPFKPLWIHPPAFGVSVQMYCMARILLLIHQPSAGGYMEYLARDKVITECIDTIGGVAMKLTDDASRLMSTQCLYAAGLFCTDNHKREYIVELIRDHQGHTGWPVNTDLAEELRSEWSKQKPSG</sequence>
<comment type="subcellular location">
    <subcellularLocation>
        <location evidence="1">Nucleus</location>
    </subcellularLocation>
</comment>
<dbReference type="InterPro" id="IPR021858">
    <property type="entry name" value="Fun_TF"/>
</dbReference>
<protein>
    <recommendedName>
        <fullName evidence="7">Transcription factor domain-containing protein</fullName>
    </recommendedName>
</protein>
<keyword evidence="4" id="KW-0732">Signal</keyword>
<feature type="signal peptide" evidence="4">
    <location>
        <begin position="1"/>
        <end position="26"/>
    </location>
</feature>
<organism evidence="5 6">
    <name type="scientific">Pseudocercospora musae</name>
    <dbReference type="NCBI Taxonomy" id="113226"/>
    <lineage>
        <taxon>Eukaryota</taxon>
        <taxon>Fungi</taxon>
        <taxon>Dikarya</taxon>
        <taxon>Ascomycota</taxon>
        <taxon>Pezizomycotina</taxon>
        <taxon>Dothideomycetes</taxon>
        <taxon>Dothideomycetidae</taxon>
        <taxon>Mycosphaerellales</taxon>
        <taxon>Mycosphaerellaceae</taxon>
        <taxon>Pseudocercospora</taxon>
    </lineage>
</organism>
<dbReference type="STRING" id="113226.A0A139ISY4"/>
<dbReference type="GO" id="GO:0003700">
    <property type="term" value="F:DNA-binding transcription factor activity"/>
    <property type="evidence" value="ECO:0007669"/>
    <property type="project" value="TreeGrafter"/>
</dbReference>
<feature type="region of interest" description="Disordered" evidence="3">
    <location>
        <begin position="116"/>
        <end position="210"/>
    </location>
</feature>
<evidence type="ECO:0000313" key="6">
    <source>
        <dbReference type="Proteomes" id="UP000073492"/>
    </source>
</evidence>
<keyword evidence="2" id="KW-0539">Nucleus</keyword>
<evidence type="ECO:0000256" key="2">
    <source>
        <dbReference type="ARBA" id="ARBA00023242"/>
    </source>
</evidence>
<dbReference type="GO" id="GO:0000976">
    <property type="term" value="F:transcription cis-regulatory region binding"/>
    <property type="evidence" value="ECO:0007669"/>
    <property type="project" value="TreeGrafter"/>
</dbReference>
<evidence type="ECO:0000256" key="4">
    <source>
        <dbReference type="SAM" id="SignalP"/>
    </source>
</evidence>
<dbReference type="AlphaFoldDB" id="A0A139ISY4"/>
<feature type="compositionally biased region" description="Polar residues" evidence="3">
    <location>
        <begin position="171"/>
        <end position="210"/>
    </location>
</feature>
<proteinExistence type="predicted"/>
<dbReference type="GO" id="GO:0005634">
    <property type="term" value="C:nucleus"/>
    <property type="evidence" value="ECO:0007669"/>
    <property type="project" value="UniProtKB-SubCell"/>
</dbReference>